<sequence length="188" mass="20936">MSAPAGPRSGPVLPEMPDLSHLTEEERKIILGVMDRQKKEEEKEQSMLNSRENPSLDPSVDANTEEVMWVCNLCRKQQEILTKSGAWFYSGPGGALPSGASDPRRRHEEAPQEKKAKLQETPLLYQGPLVDRSRAPGLPRQASLNNNSTLKPNDTLSNRAVHSTRAFSVPLALLFLQVIKYPHTIVVF</sequence>
<dbReference type="SUPFAM" id="SSF57903">
    <property type="entry name" value="FYVE/PHD zinc finger"/>
    <property type="match status" value="1"/>
</dbReference>
<evidence type="ECO:0000259" key="2">
    <source>
        <dbReference type="PROSITE" id="PS50916"/>
    </source>
</evidence>
<dbReference type="GO" id="GO:0044325">
    <property type="term" value="F:transmembrane transporter binding"/>
    <property type="evidence" value="ECO:0007669"/>
    <property type="project" value="TreeGrafter"/>
</dbReference>
<dbReference type="InterPro" id="IPR039032">
    <property type="entry name" value="Rim-like"/>
</dbReference>
<dbReference type="AlphaFoldDB" id="A0A498L9Y4"/>
<proteinExistence type="predicted"/>
<dbReference type="STRING" id="84645.A0A498L9Y4"/>
<dbReference type="PANTHER" id="PTHR12157:SF15">
    <property type="entry name" value="REGULATING SYNAPTIC MEMBRANE EXOCYTOSIS PROTEIN 2"/>
    <property type="match status" value="1"/>
</dbReference>
<dbReference type="GO" id="GO:0048791">
    <property type="term" value="P:calcium ion-regulated exocytosis of neurotransmitter"/>
    <property type="evidence" value="ECO:0007669"/>
    <property type="project" value="TreeGrafter"/>
</dbReference>
<evidence type="ECO:0000313" key="3">
    <source>
        <dbReference type="EMBL" id="RXN03264.1"/>
    </source>
</evidence>
<protein>
    <submittedName>
        <fullName evidence="3">Regulating synaptic membrane exocytosis 2-like protein</fullName>
    </submittedName>
</protein>
<dbReference type="PANTHER" id="PTHR12157">
    <property type="entry name" value="REGULATING SYNAPTIC MEMBRANE EXOCYTOSIS PROTEIN"/>
    <property type="match status" value="1"/>
</dbReference>
<feature type="compositionally biased region" description="Basic and acidic residues" evidence="1">
    <location>
        <begin position="21"/>
        <end position="45"/>
    </location>
</feature>
<keyword evidence="4" id="KW-1185">Reference proteome</keyword>
<gene>
    <name evidence="3" type="ORF">ROHU_013544</name>
</gene>
<feature type="domain" description="RabBD" evidence="2">
    <location>
        <begin position="16"/>
        <end position="91"/>
    </location>
</feature>
<name>A0A498L9Y4_LABRO</name>
<feature type="compositionally biased region" description="Polar residues" evidence="1">
    <location>
        <begin position="142"/>
        <end position="155"/>
    </location>
</feature>
<dbReference type="EMBL" id="QBIY01013485">
    <property type="protein sequence ID" value="RXN03264.1"/>
    <property type="molecule type" value="Genomic_DNA"/>
</dbReference>
<comment type="caution">
    <text evidence="3">The sequence shown here is derived from an EMBL/GenBank/DDBJ whole genome shotgun (WGS) entry which is preliminary data.</text>
</comment>
<dbReference type="GO" id="GO:2000300">
    <property type="term" value="P:regulation of synaptic vesicle exocytosis"/>
    <property type="evidence" value="ECO:0007669"/>
    <property type="project" value="TreeGrafter"/>
</dbReference>
<feature type="compositionally biased region" description="Basic and acidic residues" evidence="1">
    <location>
        <begin position="102"/>
        <end position="118"/>
    </location>
</feature>
<dbReference type="Proteomes" id="UP000290572">
    <property type="component" value="Unassembled WGS sequence"/>
</dbReference>
<evidence type="ECO:0000256" key="1">
    <source>
        <dbReference type="SAM" id="MobiDB-lite"/>
    </source>
</evidence>
<dbReference type="GO" id="GO:0048788">
    <property type="term" value="C:cytoskeleton of presynaptic active zone"/>
    <property type="evidence" value="ECO:0007669"/>
    <property type="project" value="TreeGrafter"/>
</dbReference>
<feature type="region of interest" description="Disordered" evidence="1">
    <location>
        <begin position="1"/>
        <end position="61"/>
    </location>
</feature>
<dbReference type="GO" id="GO:0048167">
    <property type="term" value="P:regulation of synaptic plasticity"/>
    <property type="evidence" value="ECO:0007669"/>
    <property type="project" value="TreeGrafter"/>
</dbReference>
<dbReference type="GO" id="GO:0050806">
    <property type="term" value="P:positive regulation of synaptic transmission"/>
    <property type="evidence" value="ECO:0007669"/>
    <property type="project" value="TreeGrafter"/>
</dbReference>
<accession>A0A498L9Y4</accession>
<evidence type="ECO:0000313" key="4">
    <source>
        <dbReference type="Proteomes" id="UP000290572"/>
    </source>
</evidence>
<reference evidence="3 4" key="1">
    <citation type="submission" date="2018-03" db="EMBL/GenBank/DDBJ databases">
        <title>Draft genome sequence of Rohu Carp (Labeo rohita).</title>
        <authorList>
            <person name="Das P."/>
            <person name="Kushwaha B."/>
            <person name="Joshi C.G."/>
            <person name="Kumar D."/>
            <person name="Nagpure N.S."/>
            <person name="Sahoo L."/>
            <person name="Das S.P."/>
            <person name="Bit A."/>
            <person name="Patnaik S."/>
            <person name="Meher P.K."/>
            <person name="Jayasankar P."/>
            <person name="Koringa P.G."/>
            <person name="Patel N.V."/>
            <person name="Hinsu A.T."/>
            <person name="Kumar R."/>
            <person name="Pandey M."/>
            <person name="Agarwal S."/>
            <person name="Srivastava S."/>
            <person name="Singh M."/>
            <person name="Iquebal M.A."/>
            <person name="Jaiswal S."/>
            <person name="Angadi U.B."/>
            <person name="Kumar N."/>
            <person name="Raza M."/>
            <person name="Shah T.M."/>
            <person name="Rai A."/>
            <person name="Jena J.K."/>
        </authorList>
    </citation>
    <scope>NUCLEOTIDE SEQUENCE [LARGE SCALE GENOMIC DNA]</scope>
    <source>
        <strain evidence="3">DASCIFA01</strain>
        <tissue evidence="3">Testis</tissue>
    </source>
</reference>
<dbReference type="GO" id="GO:0006886">
    <property type="term" value="P:intracellular protein transport"/>
    <property type="evidence" value="ECO:0007669"/>
    <property type="project" value="InterPro"/>
</dbReference>
<dbReference type="Gene3D" id="3.30.40.10">
    <property type="entry name" value="Zinc/RING finger domain, C3HC4 (zinc finger)"/>
    <property type="match status" value="2"/>
</dbReference>
<dbReference type="GO" id="GO:0042734">
    <property type="term" value="C:presynaptic membrane"/>
    <property type="evidence" value="ECO:0007669"/>
    <property type="project" value="TreeGrafter"/>
</dbReference>
<dbReference type="InterPro" id="IPR013083">
    <property type="entry name" value="Znf_RING/FYVE/PHD"/>
</dbReference>
<dbReference type="GO" id="GO:0042391">
    <property type="term" value="P:regulation of membrane potential"/>
    <property type="evidence" value="ECO:0007669"/>
    <property type="project" value="TreeGrafter"/>
</dbReference>
<dbReference type="PROSITE" id="PS50916">
    <property type="entry name" value="RABBD"/>
    <property type="match status" value="1"/>
</dbReference>
<feature type="region of interest" description="Disordered" evidence="1">
    <location>
        <begin position="94"/>
        <end position="155"/>
    </location>
</feature>
<dbReference type="InterPro" id="IPR010911">
    <property type="entry name" value="Rab_BD"/>
</dbReference>
<organism evidence="3 4">
    <name type="scientific">Labeo rohita</name>
    <name type="common">Indian major carp</name>
    <name type="synonym">Cyprinus rohita</name>
    <dbReference type="NCBI Taxonomy" id="84645"/>
    <lineage>
        <taxon>Eukaryota</taxon>
        <taxon>Metazoa</taxon>
        <taxon>Chordata</taxon>
        <taxon>Craniata</taxon>
        <taxon>Vertebrata</taxon>
        <taxon>Euteleostomi</taxon>
        <taxon>Actinopterygii</taxon>
        <taxon>Neopterygii</taxon>
        <taxon>Teleostei</taxon>
        <taxon>Ostariophysi</taxon>
        <taxon>Cypriniformes</taxon>
        <taxon>Cyprinidae</taxon>
        <taxon>Labeoninae</taxon>
        <taxon>Labeonini</taxon>
        <taxon>Labeo</taxon>
    </lineage>
</organism>
<dbReference type="InterPro" id="IPR011011">
    <property type="entry name" value="Znf_FYVE_PHD"/>
</dbReference>
<dbReference type="GO" id="GO:0031267">
    <property type="term" value="F:small GTPase binding"/>
    <property type="evidence" value="ECO:0007669"/>
    <property type="project" value="InterPro"/>
</dbReference>